<dbReference type="PANTHER" id="PTHR41878">
    <property type="entry name" value="LEXA REPRESSOR-RELATED"/>
    <property type="match status" value="1"/>
</dbReference>
<evidence type="ECO:0000259" key="1">
    <source>
        <dbReference type="Pfam" id="PF07929"/>
    </source>
</evidence>
<dbReference type="PANTHER" id="PTHR41878:SF1">
    <property type="entry name" value="TNPR PROTEIN"/>
    <property type="match status" value="1"/>
</dbReference>
<evidence type="ECO:0000313" key="2">
    <source>
        <dbReference type="EMBL" id="EFY08781.1"/>
    </source>
</evidence>
<organism evidence="2 3">
    <name type="scientific">Erysipelothrix rhusiopathiae ATCC 19414</name>
    <dbReference type="NCBI Taxonomy" id="525280"/>
    <lineage>
        <taxon>Bacteria</taxon>
        <taxon>Bacillati</taxon>
        <taxon>Bacillota</taxon>
        <taxon>Erysipelotrichia</taxon>
        <taxon>Erysipelotrichales</taxon>
        <taxon>Erysipelotrichaceae</taxon>
        <taxon>Erysipelothrix</taxon>
    </lineage>
</organism>
<dbReference type="SUPFAM" id="SSF159941">
    <property type="entry name" value="MM3350-like"/>
    <property type="match status" value="1"/>
</dbReference>
<dbReference type="Proteomes" id="UP000003028">
    <property type="component" value="Unassembled WGS sequence"/>
</dbReference>
<dbReference type="InterPro" id="IPR024047">
    <property type="entry name" value="MM3350-like_sf"/>
</dbReference>
<dbReference type="AlphaFoldDB" id="E7FX06"/>
<keyword evidence="3" id="KW-1185">Reference proteome</keyword>
<feature type="domain" description="Plasmid pRiA4b Orf3-like" evidence="1">
    <location>
        <begin position="16"/>
        <end position="177"/>
    </location>
</feature>
<accession>E7FX06</accession>
<reference evidence="2" key="1">
    <citation type="submission" date="2011-01" db="EMBL/GenBank/DDBJ databases">
        <authorList>
            <person name="Muzny D."/>
            <person name="Qin X."/>
            <person name="Buhay C."/>
            <person name="Dugan-Rocha S."/>
            <person name="Ding Y."/>
            <person name="Chen G."/>
            <person name="Hawes A."/>
            <person name="Holder M."/>
            <person name="Jhangiani S."/>
            <person name="Johnson A."/>
            <person name="Khan Z."/>
            <person name="Li Z."/>
            <person name="Liu W."/>
            <person name="Liu X."/>
            <person name="Perez L."/>
            <person name="Shen H."/>
            <person name="Wang Q."/>
            <person name="Watt J."/>
            <person name="Xi L."/>
            <person name="Xin Y."/>
            <person name="Zhou J."/>
            <person name="Deng J."/>
            <person name="Jiang H."/>
            <person name="Liu Y."/>
            <person name="Qu J."/>
            <person name="Song X.-Z."/>
            <person name="Zhang L."/>
            <person name="Villasana D."/>
            <person name="Johnson A."/>
            <person name="Liu J."/>
            <person name="Liyanage D."/>
            <person name="Lorensuhewa L."/>
            <person name="Robinson T."/>
            <person name="Song A."/>
            <person name="Song B.-B."/>
            <person name="Dinh H."/>
            <person name="Thornton R."/>
            <person name="Coyle M."/>
            <person name="Francisco L."/>
            <person name="Jackson L."/>
            <person name="Javaid M."/>
            <person name="Korchina V."/>
            <person name="Kovar C."/>
            <person name="Mata R."/>
            <person name="Mathew T."/>
            <person name="Ngo R."/>
            <person name="Nguyen L."/>
            <person name="Nguyen N."/>
            <person name="Okwuonu G."/>
            <person name="Ongeri F."/>
            <person name="Pham C."/>
            <person name="Simmons D."/>
            <person name="Wilczek-Boney K."/>
            <person name="Hale W."/>
            <person name="Jakkamsetti A."/>
            <person name="Pham P."/>
            <person name="Ruth R."/>
            <person name="San Lucas F."/>
            <person name="Warren J."/>
            <person name="Zhang J."/>
            <person name="Zhao Z."/>
            <person name="Zhou C."/>
            <person name="Zhu D."/>
            <person name="Lee S."/>
            <person name="Bess C."/>
            <person name="Blankenburg K."/>
            <person name="Forbes L."/>
            <person name="Fu Q."/>
            <person name="Gubbala S."/>
            <person name="Hirani K."/>
            <person name="Jayaseelan J.C."/>
            <person name="Lara F."/>
            <person name="Munidasa M."/>
            <person name="Palculict T."/>
            <person name="Patil S."/>
            <person name="Pu L.-L."/>
            <person name="Saada N."/>
            <person name="Tang L."/>
            <person name="Weissenberger G."/>
            <person name="Zhu Y."/>
            <person name="Hemphill L."/>
            <person name="Shang Y."/>
            <person name="Youmans B."/>
            <person name="Ayvaz T."/>
            <person name="Ross M."/>
            <person name="Santibanez J."/>
            <person name="Aqrawi P."/>
            <person name="Gross S."/>
            <person name="Joshi V."/>
            <person name="Fowler G."/>
            <person name="Nazareth L."/>
            <person name="Reid J."/>
            <person name="Worley K."/>
            <person name="Petrosino J."/>
            <person name="Highlander S."/>
            <person name="Gibbs R."/>
        </authorList>
    </citation>
    <scope>NUCLEOTIDE SEQUENCE [LARGE SCALE GENOMIC DNA]</scope>
    <source>
        <strain evidence="2">ATCC 19414</strain>
    </source>
</reference>
<dbReference type="STRING" id="1648.A2I91_01525"/>
<protein>
    <recommendedName>
        <fullName evidence="1">Plasmid pRiA4b Orf3-like domain-containing protein</fullName>
    </recommendedName>
</protein>
<dbReference type="Pfam" id="PF07929">
    <property type="entry name" value="PRiA4_ORF3"/>
    <property type="match status" value="1"/>
</dbReference>
<evidence type="ECO:0000313" key="3">
    <source>
        <dbReference type="Proteomes" id="UP000003028"/>
    </source>
</evidence>
<gene>
    <name evidence="2" type="ORF">HMPREF0357_10888</name>
</gene>
<dbReference type="InterPro" id="IPR012912">
    <property type="entry name" value="Plasmid_pRiA4b_Orf3-like"/>
</dbReference>
<dbReference type="Gene3D" id="3.10.290.30">
    <property type="entry name" value="MM3350-like"/>
    <property type="match status" value="1"/>
</dbReference>
<proteinExistence type="predicted"/>
<dbReference type="EMBL" id="ACLK02000002">
    <property type="protein sequence ID" value="EFY08781.1"/>
    <property type="molecule type" value="Genomic_DNA"/>
</dbReference>
<name>E7FX06_ERYRH</name>
<comment type="caution">
    <text evidence="2">The sequence shown here is derived from an EMBL/GenBank/DDBJ whole genome shotgun (WGS) entry which is preliminary data.</text>
</comment>
<sequence>MYDILNLKEVHIMNQYLVVIELTGMKERCYRKVVVDADLTMYELHLVIQTAMGWNNAHLYEFVLPNDMKIVGFFEGDSSTMEIDAASVQIRDVYNKTKNLRYIYDFGDWWDHDIVISEIIEQYDNSATVIEAEGVCPPEDVGGVSGYEYLNNTLIAGDEEEINSILEWLAMIEYSPTDTTNVTRINEKLREILNNTKSNHKIIH</sequence>